<dbReference type="OrthoDB" id="205099at2759"/>
<keyword evidence="6 9" id="KW-0804">Transcription</keyword>
<dbReference type="InterPro" id="IPR055122">
    <property type="entry name" value="Med14_N"/>
</dbReference>
<dbReference type="STRING" id="1230905.A0A1G4KCU4"/>
<comment type="similarity">
    <text evidence="2 9">Belongs to the Mediator complex subunit 14 family.</text>
</comment>
<dbReference type="PANTHER" id="PTHR12809:SF2">
    <property type="entry name" value="MEDIATOR OF RNA POLYMERASE II TRANSCRIPTION SUBUNIT 14"/>
    <property type="match status" value="1"/>
</dbReference>
<feature type="domain" description="Mediator complex subunit MED14 N-terminal" evidence="10">
    <location>
        <begin position="58"/>
        <end position="258"/>
    </location>
</feature>
<dbReference type="InterPro" id="IPR013947">
    <property type="entry name" value="Mediator_Med14"/>
</dbReference>
<keyword evidence="5 9" id="KW-0010">Activator</keyword>
<dbReference type="PANTHER" id="PTHR12809">
    <property type="entry name" value="MEDIATOR COMPLEX SUBUNIT"/>
    <property type="match status" value="1"/>
</dbReference>
<evidence type="ECO:0000256" key="7">
    <source>
        <dbReference type="ARBA" id="ARBA00023242"/>
    </source>
</evidence>
<evidence type="ECO:0000256" key="1">
    <source>
        <dbReference type="ARBA" id="ARBA00004123"/>
    </source>
</evidence>
<evidence type="ECO:0000256" key="3">
    <source>
        <dbReference type="ARBA" id="ARBA00019619"/>
    </source>
</evidence>
<accession>A0A1G4KCU4</accession>
<evidence type="ECO:0000256" key="2">
    <source>
        <dbReference type="ARBA" id="ARBA00007813"/>
    </source>
</evidence>
<evidence type="ECO:0000256" key="6">
    <source>
        <dbReference type="ARBA" id="ARBA00023163"/>
    </source>
</evidence>
<dbReference type="GO" id="GO:0006357">
    <property type="term" value="P:regulation of transcription by RNA polymerase II"/>
    <property type="evidence" value="ECO:0007669"/>
    <property type="project" value="InterPro"/>
</dbReference>
<organism evidence="11 12">
    <name type="scientific">Lachancea mirantina</name>
    <dbReference type="NCBI Taxonomy" id="1230905"/>
    <lineage>
        <taxon>Eukaryota</taxon>
        <taxon>Fungi</taxon>
        <taxon>Dikarya</taxon>
        <taxon>Ascomycota</taxon>
        <taxon>Saccharomycotina</taxon>
        <taxon>Saccharomycetes</taxon>
        <taxon>Saccharomycetales</taxon>
        <taxon>Saccharomycetaceae</taxon>
        <taxon>Lachancea</taxon>
    </lineage>
</organism>
<evidence type="ECO:0000313" key="11">
    <source>
        <dbReference type="EMBL" id="SCV02258.1"/>
    </source>
</evidence>
<comment type="subcellular location">
    <subcellularLocation>
        <location evidence="1 9">Nucleus</location>
    </subcellularLocation>
</comment>
<name>A0A1G4KCU4_9SACH</name>
<sequence>MTTAVQNFNAIDGGQMLENGIKKGAQTNVLVQRKPIEPEAHEEMKAPPEIPHVDFNQLSLALLLRNLTVFAMKEITQFMKTNEGPGQTQESGSPRKASFLQLVVYLRNQFLRIYVLIKWCRTIKCNNFSTMIDLLNWFRGSNMGVNSCIWALKNNLVSMADAKLPNPDLATALEVLTLGRPNLSTYNLRLSGEDERTGSSTSKIPPKLILKKLHDLNTILSIKISLADIPEEFHHYTVKDGRVIIRVENEFELELSTINQSAPFFFVDLRLLFKENLPLNKFRMEKVINEVLFKNSNPLASVYLLLHNYVQTLQIYMIHVELQDLESKGKYSGGNLIHNYDSKTNCITLKYWLQSRLSNKCTALVGVEQASNTIVLKTELLRKTEGSGPMPNCYTNLLGNMENVLNEITFNHSQVIKSDLISTGVFEEDDENVDVFLFQVPTTSVAIAPIQLKINLISGVFYAKNPSPLLLFYMHQINNSSNTQELIYALGRLKLDKISQVLRNMFEKTGWVCNRVIKLSNPISNASLKDQEMVLSQDLFVRLKNWPINWYLIVGVISSNTSCLLEMRIGKIKADKGSWELKYVDQSNVTVSKLEAMSYQKVLQLKKTILQKIVNHMIIDSLNESGTENKIVSGDQLGSLPDFIYSKSSSTNSSLIAIKLTSFLNNRDVENILEDIMMLTLDYDRSVVCMFGKFKGNIKITRYQCKELPVEFNDKSPLSFCLSESYDNLSNIVQCLCKFKQKLTQLLVLTNIIERLHTIFQTETFNITNLRPNEICFKYLEKVEQSYDCAIDIVTNESGVEKLGVRLSPSNFQNIIQTFIDEGRYDYFFIFNYLQFTSSFFEVVGNITSQHSEGNNFETVSLQMHNLSEYELVYHNPETNGKVILIFELRNVLHNGCKQLQYYIHFSEDEKIIATSPIYPLLHEVRNRVFMIDSSMLGEESSANSIGRTTSAIRLNDGVCCDSNEIGALVQQINQILNSG</sequence>
<dbReference type="Proteomes" id="UP000191024">
    <property type="component" value="Chromosome G"/>
</dbReference>
<keyword evidence="12" id="KW-1185">Reference proteome</keyword>
<dbReference type="GO" id="GO:0003712">
    <property type="term" value="F:transcription coregulator activity"/>
    <property type="evidence" value="ECO:0007669"/>
    <property type="project" value="UniProtKB-UniRule"/>
</dbReference>
<keyword evidence="7 9" id="KW-0539">Nucleus</keyword>
<protein>
    <recommendedName>
        <fullName evidence="3 9">Mediator of RNA polymerase II transcription subunit 14</fullName>
    </recommendedName>
    <alternativeName>
        <fullName evidence="8 9">Mediator complex subunit 14</fullName>
    </alternativeName>
</protein>
<dbReference type="GO" id="GO:0070847">
    <property type="term" value="C:core mediator complex"/>
    <property type="evidence" value="ECO:0007669"/>
    <property type="project" value="TreeGrafter"/>
</dbReference>
<evidence type="ECO:0000256" key="9">
    <source>
        <dbReference type="RuleBase" id="RU365082"/>
    </source>
</evidence>
<comment type="subunit">
    <text evidence="9">Component of the Mediator complex.</text>
</comment>
<keyword evidence="4 9" id="KW-0805">Transcription regulation</keyword>
<comment type="function">
    <text evidence="9">Component of the Mediator complex, a coactivator involved in the regulated transcription of nearly all RNA polymerase II-dependent genes. Mediator functions as a bridge to convey information from gene-specific regulatory proteins to the basal RNA polymerase II transcription machinery. Mediator is recruited to promoters by direct interactions with regulatory proteins and serves as a scaffold for the assembly of a functional preinitiation complex with RNA polymerase II and the general transcription factors.</text>
</comment>
<reference evidence="11 12" key="1">
    <citation type="submission" date="2016-03" db="EMBL/GenBank/DDBJ databases">
        <authorList>
            <person name="Devillers H."/>
        </authorList>
    </citation>
    <scope>NUCLEOTIDE SEQUENCE [LARGE SCALE GENOMIC DNA]</scope>
    <source>
        <strain evidence="11">CBS 11717</strain>
    </source>
</reference>
<evidence type="ECO:0000256" key="8">
    <source>
        <dbReference type="ARBA" id="ARBA00032007"/>
    </source>
</evidence>
<dbReference type="AlphaFoldDB" id="A0A1G4KCU4"/>
<dbReference type="Pfam" id="PF08638">
    <property type="entry name" value="Med14"/>
    <property type="match status" value="1"/>
</dbReference>
<gene>
    <name evidence="11" type="ORF">LAMI_0G17326G</name>
</gene>
<dbReference type="GO" id="GO:0016592">
    <property type="term" value="C:mediator complex"/>
    <property type="evidence" value="ECO:0007669"/>
    <property type="project" value="UniProtKB-UniRule"/>
</dbReference>
<dbReference type="EMBL" id="LT598469">
    <property type="protein sequence ID" value="SCV02258.1"/>
    <property type="molecule type" value="Genomic_DNA"/>
</dbReference>
<evidence type="ECO:0000313" key="12">
    <source>
        <dbReference type="Proteomes" id="UP000191024"/>
    </source>
</evidence>
<evidence type="ECO:0000256" key="5">
    <source>
        <dbReference type="ARBA" id="ARBA00023159"/>
    </source>
</evidence>
<evidence type="ECO:0000259" key="10">
    <source>
        <dbReference type="Pfam" id="PF08638"/>
    </source>
</evidence>
<proteinExistence type="inferred from homology"/>
<evidence type="ECO:0000256" key="4">
    <source>
        <dbReference type="ARBA" id="ARBA00023015"/>
    </source>
</evidence>